<dbReference type="EMBL" id="JBHSMX010000009">
    <property type="protein sequence ID" value="MFC5520101.1"/>
    <property type="molecule type" value="Genomic_DNA"/>
</dbReference>
<dbReference type="Proteomes" id="UP001596084">
    <property type="component" value="Unassembled WGS sequence"/>
</dbReference>
<accession>A0ABW0Q5F6</accession>
<proteinExistence type="predicted"/>
<organism evidence="1 2">
    <name type="scientific">Polaromonas jejuensis</name>
    <dbReference type="NCBI Taxonomy" id="457502"/>
    <lineage>
        <taxon>Bacteria</taxon>
        <taxon>Pseudomonadati</taxon>
        <taxon>Pseudomonadota</taxon>
        <taxon>Betaproteobacteria</taxon>
        <taxon>Burkholderiales</taxon>
        <taxon>Comamonadaceae</taxon>
        <taxon>Polaromonas</taxon>
    </lineage>
</organism>
<reference evidence="2" key="1">
    <citation type="journal article" date="2019" name="Int. J. Syst. Evol. Microbiol.">
        <title>The Global Catalogue of Microorganisms (GCM) 10K type strain sequencing project: providing services to taxonomists for standard genome sequencing and annotation.</title>
        <authorList>
            <consortium name="The Broad Institute Genomics Platform"/>
            <consortium name="The Broad Institute Genome Sequencing Center for Infectious Disease"/>
            <person name="Wu L."/>
            <person name="Ma J."/>
        </authorList>
    </citation>
    <scope>NUCLEOTIDE SEQUENCE [LARGE SCALE GENOMIC DNA]</scope>
    <source>
        <strain evidence="2">CGMCC 4.7277</strain>
    </source>
</reference>
<evidence type="ECO:0008006" key="3">
    <source>
        <dbReference type="Google" id="ProtNLM"/>
    </source>
</evidence>
<comment type="caution">
    <text evidence="1">The sequence shown here is derived from an EMBL/GenBank/DDBJ whole genome shotgun (WGS) entry which is preliminary data.</text>
</comment>
<evidence type="ECO:0000313" key="1">
    <source>
        <dbReference type="EMBL" id="MFC5520101.1"/>
    </source>
</evidence>
<dbReference type="RefSeq" id="WP_068834641.1">
    <property type="nucleotide sequence ID" value="NZ_JBHSMX010000009.1"/>
</dbReference>
<protein>
    <recommendedName>
        <fullName evidence="3">Apea-like HEPN domain-containing protein</fullName>
    </recommendedName>
</protein>
<sequence length="232" mass="25946">MSTAGIPQIQYPDEHLDDLKRITPLVLESLEKGGLSTAKGTIELGKLDPDLEVAYFYFIWVSECNGVIENLNLVLSDLRYLPERAVFLGGSPWTRYELLVRTFFHEFYRLREILNAILASCVRRGYIMKDEQRLAREAFHGAIEETIELRNSVVHGSTGWSGEDHLGLNLASTAHSRGQCLVHRETGAELTIEAALRPVCDKVTAALEGEGVKVSTIMEAFVRDTVAITRKV</sequence>
<name>A0ABW0Q5F6_9BURK</name>
<keyword evidence="2" id="KW-1185">Reference proteome</keyword>
<evidence type="ECO:0000313" key="2">
    <source>
        <dbReference type="Proteomes" id="UP001596084"/>
    </source>
</evidence>
<gene>
    <name evidence="1" type="ORF">ACFPP7_04110</name>
</gene>